<dbReference type="PANTHER" id="PTHR31290">
    <property type="entry name" value="UV-DAMAGE ENDONUCLEASE"/>
    <property type="match status" value="1"/>
</dbReference>
<evidence type="ECO:0000256" key="8">
    <source>
        <dbReference type="HAMAP-Rule" id="MF_00606"/>
    </source>
</evidence>
<dbReference type="HAMAP" id="MF_00606">
    <property type="entry name" value="UV_endonuclease"/>
    <property type="match status" value="1"/>
</dbReference>
<evidence type="ECO:0000256" key="5">
    <source>
        <dbReference type="ARBA" id="ARBA00022801"/>
    </source>
</evidence>
<evidence type="ECO:0000256" key="6">
    <source>
        <dbReference type="ARBA" id="ARBA00023204"/>
    </source>
</evidence>
<dbReference type="Pfam" id="PF03851">
    <property type="entry name" value="UvdE"/>
    <property type="match status" value="1"/>
</dbReference>
<dbReference type="Proteomes" id="UP000199668">
    <property type="component" value="Unassembled WGS sequence"/>
</dbReference>
<dbReference type="PANTHER" id="PTHR31290:SF5">
    <property type="entry name" value="UV-DAMAGE ENDONUCLEASE"/>
    <property type="match status" value="1"/>
</dbReference>
<name>A0A1I4HUI4_9BACI</name>
<dbReference type="GO" id="GO:0004519">
    <property type="term" value="F:endonuclease activity"/>
    <property type="evidence" value="ECO:0007669"/>
    <property type="project" value="UniProtKB-UniRule"/>
</dbReference>
<proteinExistence type="inferred from homology"/>
<keyword evidence="2 8" id="KW-0255">Endonuclease</keyword>
<dbReference type="Gene3D" id="3.20.20.150">
    <property type="entry name" value="Divalent-metal-dependent TIM barrel enzymes"/>
    <property type="match status" value="1"/>
</dbReference>
<keyword evidence="6 8" id="KW-0234">DNA repair</keyword>
<evidence type="ECO:0000256" key="3">
    <source>
        <dbReference type="ARBA" id="ARBA00022763"/>
    </source>
</evidence>
<accession>A0A1I4HUI4</accession>
<comment type="similarity">
    <text evidence="8">Belongs to the uve1/UvsE family.</text>
</comment>
<evidence type="ECO:0000313" key="9">
    <source>
        <dbReference type="EMBL" id="SFL45417.1"/>
    </source>
</evidence>
<dbReference type="OrthoDB" id="9782576at2"/>
<keyword evidence="5 8" id="KW-0378">Hydrolase</keyword>
<dbReference type="AlphaFoldDB" id="A0A1I4HUI4"/>
<dbReference type="RefSeq" id="WP_090924993.1">
    <property type="nucleotide sequence ID" value="NZ_FOTY01000001.1"/>
</dbReference>
<dbReference type="InterPro" id="IPR036237">
    <property type="entry name" value="Xyl_isomerase-like_sf"/>
</dbReference>
<dbReference type="STRING" id="266892.SAMN04488054_1014"/>
<dbReference type="NCBIfam" id="TIGR00629">
    <property type="entry name" value="uvde"/>
    <property type="match status" value="1"/>
</dbReference>
<dbReference type="GO" id="GO:0009411">
    <property type="term" value="P:response to UV"/>
    <property type="evidence" value="ECO:0007669"/>
    <property type="project" value="InterPro"/>
</dbReference>
<dbReference type="InterPro" id="IPR023520">
    <property type="entry name" value="UvdE_bac"/>
</dbReference>
<keyword evidence="10" id="KW-1185">Reference proteome</keyword>
<sequence length="318" mass="37066">MILRFGYVSHALSLWNASPAGTMTYKNWSSMKEPDRTEKLQRITRSNLENTIRALHFNIAHRIPLYRFSSSLVPLATHPEVEWDYITPFRDLYEEIGRLVKTHQLRTSFHPNQFTLFTSDKGQVTDNAVTDMNYHYRVLEAMGLSDEAYINLHVGGAYGHKKTAVDRFHENIKKVPAAVKEQMTLENDDKTYTASEVLNICETQNLPMMFDYHHYEANKTMEESLYDILPRFFATWENRNVPPKIHLSSPRSDEEFRSHADFVDPSFVQPFLQALKRCGRDVDVMIEAKEKDRAMLQLVEDLTSIRGVKRMDEGILEW</sequence>
<organism evidence="9 10">
    <name type="scientific">Salibacterium qingdaonense</name>
    <dbReference type="NCBI Taxonomy" id="266892"/>
    <lineage>
        <taxon>Bacteria</taxon>
        <taxon>Bacillati</taxon>
        <taxon>Bacillota</taxon>
        <taxon>Bacilli</taxon>
        <taxon>Bacillales</taxon>
        <taxon>Bacillaceae</taxon>
    </lineage>
</organism>
<keyword evidence="3 8" id="KW-0227">DNA damage</keyword>
<dbReference type="SUPFAM" id="SSF51658">
    <property type="entry name" value="Xylose isomerase-like"/>
    <property type="match status" value="1"/>
</dbReference>
<comment type="function">
    <text evidence="7">Component in a DNA repair pathway. Removal of UV LIGHT damaged nucleotides. Recognizes pyrimidine dimers and cleave a phosphodiester bond immediately 5' to the lesion.</text>
</comment>
<keyword evidence="1 8" id="KW-0540">Nuclease</keyword>
<protein>
    <recommendedName>
        <fullName evidence="8">UV DNA damage endonuclease</fullName>
        <shortName evidence="8">UV-endonuclease</shortName>
        <shortName evidence="8">UVED</shortName>
        <ecNumber evidence="8">3.-.-.-</ecNumber>
    </recommendedName>
</protein>
<dbReference type="EMBL" id="FOTY01000001">
    <property type="protein sequence ID" value="SFL45417.1"/>
    <property type="molecule type" value="Genomic_DNA"/>
</dbReference>
<gene>
    <name evidence="8" type="primary">uvsE</name>
    <name evidence="9" type="ORF">SAMN04488054_1014</name>
</gene>
<dbReference type="GO" id="GO:0016787">
    <property type="term" value="F:hydrolase activity"/>
    <property type="evidence" value="ECO:0007669"/>
    <property type="project" value="UniProtKB-KW"/>
</dbReference>
<comment type="function">
    <text evidence="8">Component in a DNA repair pathway. Removal of UV-light damaged nucleotides. Recognizes pyrimidine dimers and cleave a phosphodiester bond immediately 5' to the lesion.</text>
</comment>
<evidence type="ECO:0000256" key="2">
    <source>
        <dbReference type="ARBA" id="ARBA00022759"/>
    </source>
</evidence>
<evidence type="ECO:0000256" key="7">
    <source>
        <dbReference type="ARBA" id="ARBA00025029"/>
    </source>
</evidence>
<keyword evidence="4 8" id="KW-0228">DNA excision</keyword>
<dbReference type="EC" id="3.-.-.-" evidence="8"/>
<dbReference type="InterPro" id="IPR004601">
    <property type="entry name" value="UvdE"/>
</dbReference>
<evidence type="ECO:0000256" key="1">
    <source>
        <dbReference type="ARBA" id="ARBA00022722"/>
    </source>
</evidence>
<dbReference type="GO" id="GO:0006290">
    <property type="term" value="P:pyrimidine dimer repair"/>
    <property type="evidence" value="ECO:0007669"/>
    <property type="project" value="UniProtKB-UniRule"/>
</dbReference>
<reference evidence="9 10" key="1">
    <citation type="submission" date="2016-10" db="EMBL/GenBank/DDBJ databases">
        <authorList>
            <person name="de Groot N.N."/>
        </authorList>
    </citation>
    <scope>NUCLEOTIDE SEQUENCE [LARGE SCALE GENOMIC DNA]</scope>
    <source>
        <strain evidence="9 10">CGMCC 1.6134</strain>
    </source>
</reference>
<evidence type="ECO:0000256" key="4">
    <source>
        <dbReference type="ARBA" id="ARBA00022769"/>
    </source>
</evidence>
<dbReference type="GO" id="GO:0006289">
    <property type="term" value="P:nucleotide-excision repair"/>
    <property type="evidence" value="ECO:0007669"/>
    <property type="project" value="InterPro"/>
</dbReference>
<evidence type="ECO:0000313" key="10">
    <source>
        <dbReference type="Proteomes" id="UP000199668"/>
    </source>
</evidence>